<evidence type="ECO:0000313" key="4">
    <source>
        <dbReference type="Proteomes" id="UP000182444"/>
    </source>
</evidence>
<reference evidence="3 4" key="1">
    <citation type="journal article" date="2016" name="PLoS ONE">
        <title>Sequence Assembly of Yarrowia lipolytica Strain W29/CLIB89 Shows Transposable Element Diversity.</title>
        <authorList>
            <person name="Magnan C."/>
            <person name="Yu J."/>
            <person name="Chang I."/>
            <person name="Jahn E."/>
            <person name="Kanomata Y."/>
            <person name="Wu J."/>
            <person name="Zeller M."/>
            <person name="Oakes M."/>
            <person name="Baldi P."/>
            <person name="Sandmeyer S."/>
        </authorList>
    </citation>
    <scope>NUCLEOTIDE SEQUENCE [LARGE SCALE GENOMIC DNA]</scope>
    <source>
        <strain evidence="4">CLIB89(W29)</strain>
    </source>
</reference>
<keyword evidence="2" id="KW-0472">Membrane</keyword>
<sequence>MSSLLSHIQQQPPGTTATRHALEHYTTQIRHQPRDSLVIGPTLNRDNQDDQGTHTISGESAKPATFQSRDPSAIRAPVYCLVLFLVACIYGFLRARLYFDYITPATIRESNKNIIRSELASV</sequence>
<accession>A0A1D8NF20</accession>
<keyword evidence="2" id="KW-0812">Transmembrane</keyword>
<evidence type="ECO:0000256" key="2">
    <source>
        <dbReference type="SAM" id="Phobius"/>
    </source>
</evidence>
<name>A0A1D8NF20_YARLL</name>
<dbReference type="RefSeq" id="XP_068138855.1">
    <property type="nucleotide sequence ID" value="XM_068282754.1"/>
</dbReference>
<dbReference type="Proteomes" id="UP000182444">
    <property type="component" value="Chromosome 1D"/>
</dbReference>
<dbReference type="AlphaFoldDB" id="A0A1D8NF20"/>
<feature type="region of interest" description="Disordered" evidence="1">
    <location>
        <begin position="32"/>
        <end position="68"/>
    </location>
</feature>
<evidence type="ECO:0000256" key="1">
    <source>
        <dbReference type="SAM" id="MobiDB-lite"/>
    </source>
</evidence>
<protein>
    <submittedName>
        <fullName evidence="3">Uncharacterized protein</fullName>
    </submittedName>
</protein>
<dbReference type="VEuPathDB" id="FungiDB:YALI1_D22319g"/>
<organism evidence="3 4">
    <name type="scientific">Yarrowia lipolytica</name>
    <name type="common">Candida lipolytica</name>
    <dbReference type="NCBI Taxonomy" id="4952"/>
    <lineage>
        <taxon>Eukaryota</taxon>
        <taxon>Fungi</taxon>
        <taxon>Dikarya</taxon>
        <taxon>Ascomycota</taxon>
        <taxon>Saccharomycotina</taxon>
        <taxon>Dipodascomycetes</taxon>
        <taxon>Dipodascales</taxon>
        <taxon>Dipodascales incertae sedis</taxon>
        <taxon>Yarrowia</taxon>
    </lineage>
</organism>
<evidence type="ECO:0000313" key="3">
    <source>
        <dbReference type="EMBL" id="AOW04232.1"/>
    </source>
</evidence>
<dbReference type="EMBL" id="CP017556">
    <property type="protein sequence ID" value="AOW04232.1"/>
    <property type="molecule type" value="Genomic_DNA"/>
</dbReference>
<feature type="transmembrane region" description="Helical" evidence="2">
    <location>
        <begin position="76"/>
        <end position="93"/>
    </location>
</feature>
<dbReference type="GeneID" id="94583369"/>
<proteinExistence type="predicted"/>
<gene>
    <name evidence="3" type="ORF">YALI1_D22319g</name>
</gene>
<keyword evidence="2" id="KW-1133">Transmembrane helix</keyword>